<evidence type="ECO:0000313" key="13">
    <source>
        <dbReference type="EMBL" id="CRF44567.1"/>
    </source>
</evidence>
<keyword evidence="3" id="KW-1003">Cell membrane</keyword>
<dbReference type="GO" id="GO:0005886">
    <property type="term" value="C:plasma membrane"/>
    <property type="evidence" value="ECO:0007669"/>
    <property type="project" value="UniProtKB-SubCell"/>
</dbReference>
<dbReference type="EMBL" id="CDML01000036">
    <property type="protein sequence ID" value="CRF41275.1"/>
    <property type="molecule type" value="Genomic_DNA"/>
</dbReference>
<evidence type="ECO:0000313" key="12">
    <source>
        <dbReference type="EMBL" id="CRF43330.1"/>
    </source>
</evidence>
<evidence type="ECO:0000256" key="2">
    <source>
        <dbReference type="ARBA" id="ARBA00022448"/>
    </source>
</evidence>
<comment type="similarity">
    <text evidence="8">Belongs to the exbB/tolQ family.</text>
</comment>
<dbReference type="AlphaFoldDB" id="A0A0K2X7L5"/>
<organism evidence="12 16">
    <name type="scientific">Helicobacter ailurogastricus</name>
    <dbReference type="NCBI Taxonomy" id="1578720"/>
    <lineage>
        <taxon>Bacteria</taxon>
        <taxon>Pseudomonadati</taxon>
        <taxon>Campylobacterota</taxon>
        <taxon>Epsilonproteobacteria</taxon>
        <taxon>Campylobacterales</taxon>
        <taxon>Helicobacteraceae</taxon>
        <taxon>Helicobacter</taxon>
    </lineage>
</organism>
<gene>
    <name evidence="11" type="ORF">HAL011_10660</name>
    <name evidence="12" type="ORF">HAL013_15600</name>
    <name evidence="13" type="ORF">HAL09_11580</name>
</gene>
<comment type="subcellular location">
    <subcellularLocation>
        <location evidence="1">Cell inner membrane</location>
        <topology evidence="1">Multi-pass membrane protein</topology>
    </subcellularLocation>
    <subcellularLocation>
        <location evidence="8">Membrane</location>
        <topology evidence="8">Multi-pass membrane protein</topology>
    </subcellularLocation>
</comment>
<keyword evidence="14" id="KW-1185">Reference proteome</keyword>
<evidence type="ECO:0000313" key="16">
    <source>
        <dbReference type="Proteomes" id="UP000045175"/>
    </source>
</evidence>
<keyword evidence="2 8" id="KW-0813">Transport</keyword>
<evidence type="ECO:0000256" key="6">
    <source>
        <dbReference type="ARBA" id="ARBA00022989"/>
    </source>
</evidence>
<evidence type="ECO:0000256" key="1">
    <source>
        <dbReference type="ARBA" id="ARBA00004429"/>
    </source>
</evidence>
<evidence type="ECO:0000313" key="14">
    <source>
        <dbReference type="Proteomes" id="UP000038622"/>
    </source>
</evidence>
<evidence type="ECO:0000256" key="5">
    <source>
        <dbReference type="ARBA" id="ARBA00022927"/>
    </source>
</evidence>
<dbReference type="Proteomes" id="UP000041394">
    <property type="component" value="Unassembled WGS sequence"/>
</dbReference>
<evidence type="ECO:0000256" key="8">
    <source>
        <dbReference type="RuleBase" id="RU004057"/>
    </source>
</evidence>
<feature type="transmembrane region" description="Helical" evidence="9">
    <location>
        <begin position="12"/>
        <end position="34"/>
    </location>
</feature>
<sequence length="190" mass="20791">MAAIQNFLATSGFIPLFVLGLLSLYLILTLWVFFYKYICIKGSVLKEQQALEAIMAGARKDLRLKGMSLQGAPEKPTKEWLAMWKNQLLKENTTGLVILSIIASTAPFVGLFGTVVEILETFGHLGAGGQVSFDVIAPVISKALVATAGGILTAIPAYSFFLILKRKVYDLSTYAQMQIDFLMARESDGF</sequence>
<reference evidence="15 16" key="2">
    <citation type="submission" date="2014-12" db="EMBL/GenBank/DDBJ databases">
        <authorList>
            <person name="Jaenicke S."/>
        </authorList>
    </citation>
    <scope>NUCLEOTIDE SEQUENCE [LARGE SCALE GENOMIC DNA]</scope>
</reference>
<dbReference type="PANTHER" id="PTHR30625">
    <property type="entry name" value="PROTEIN TOLQ"/>
    <property type="match status" value="1"/>
</dbReference>
<dbReference type="Proteomes" id="UP000038622">
    <property type="component" value="Unassembled WGS sequence"/>
</dbReference>
<feature type="transmembrane region" description="Helical" evidence="9">
    <location>
        <begin position="139"/>
        <end position="164"/>
    </location>
</feature>
<dbReference type="Proteomes" id="UP000045175">
    <property type="component" value="Unassembled WGS sequence"/>
</dbReference>
<dbReference type="RefSeq" id="WP_053941894.1">
    <property type="nucleotide sequence ID" value="NZ_BSCV01000001.1"/>
</dbReference>
<keyword evidence="6 9" id="KW-1133">Transmembrane helix</keyword>
<evidence type="ECO:0000256" key="4">
    <source>
        <dbReference type="ARBA" id="ARBA00022692"/>
    </source>
</evidence>
<dbReference type="STRING" id="1578720.HAL011_10660"/>
<dbReference type="PANTHER" id="PTHR30625:SF15">
    <property type="entry name" value="BIOPOLYMER TRANSPORT PROTEIN EXBB"/>
    <property type="match status" value="1"/>
</dbReference>
<dbReference type="InterPro" id="IPR050790">
    <property type="entry name" value="ExbB/TolQ_transport"/>
</dbReference>
<keyword evidence="5 8" id="KW-0653">Protein transport</keyword>
<accession>A0A0K2X7L5</accession>
<protein>
    <submittedName>
        <fullName evidence="12">Tol-Pal system protein TolQ</fullName>
    </submittedName>
</protein>
<keyword evidence="7 9" id="KW-0472">Membrane</keyword>
<dbReference type="EMBL" id="CDMN01000045">
    <property type="protein sequence ID" value="CRF44567.1"/>
    <property type="molecule type" value="Genomic_DNA"/>
</dbReference>
<dbReference type="Pfam" id="PF01618">
    <property type="entry name" value="MotA_ExbB"/>
    <property type="match status" value="1"/>
</dbReference>
<reference evidence="14" key="3">
    <citation type="submission" date="2014-12" db="EMBL/GenBank/DDBJ databases">
        <authorList>
            <person name="Smet A."/>
        </authorList>
    </citation>
    <scope>NUCLEOTIDE SEQUENCE [LARGE SCALE GENOMIC DNA]</scope>
</reference>
<reference evidence="12" key="1">
    <citation type="submission" date="2014-12" db="EMBL/GenBank/DDBJ databases">
        <title>Whole genome sequences of four Staphylococcus schleiferi canine isolates.</title>
        <authorList>
            <person name="Misic A.M."/>
            <person name="Cain C."/>
            <person name="Morris D.O."/>
            <person name="Rankin S."/>
            <person name="Beiting D."/>
        </authorList>
    </citation>
    <scope>NUCLEOTIDE SEQUENCE</scope>
    <source>
        <strain evidence="11">ASB11</strain>
        <strain evidence="12">ASB13</strain>
        <strain evidence="13">ASB9</strain>
    </source>
</reference>
<dbReference type="InterPro" id="IPR002898">
    <property type="entry name" value="MotA_ExbB_proton_chnl"/>
</dbReference>
<feature type="transmembrane region" description="Helical" evidence="9">
    <location>
        <begin position="95"/>
        <end position="119"/>
    </location>
</feature>
<evidence type="ECO:0000256" key="7">
    <source>
        <dbReference type="ARBA" id="ARBA00023136"/>
    </source>
</evidence>
<evidence type="ECO:0000313" key="15">
    <source>
        <dbReference type="Proteomes" id="UP000041394"/>
    </source>
</evidence>
<proteinExistence type="inferred from homology"/>
<dbReference type="GO" id="GO:0017038">
    <property type="term" value="P:protein import"/>
    <property type="evidence" value="ECO:0007669"/>
    <property type="project" value="TreeGrafter"/>
</dbReference>
<evidence type="ECO:0000259" key="10">
    <source>
        <dbReference type="Pfam" id="PF01618"/>
    </source>
</evidence>
<dbReference type="OrthoDB" id="9805133at2"/>
<feature type="domain" description="MotA/TolQ/ExbB proton channel" evidence="10">
    <location>
        <begin position="68"/>
        <end position="176"/>
    </location>
</feature>
<evidence type="ECO:0000256" key="9">
    <source>
        <dbReference type="SAM" id="Phobius"/>
    </source>
</evidence>
<name>A0A0K2X7L5_9HELI</name>
<keyword evidence="4 9" id="KW-0812">Transmembrane</keyword>
<dbReference type="EMBL" id="CDMH01000062">
    <property type="protein sequence ID" value="CRF43330.1"/>
    <property type="molecule type" value="Genomic_DNA"/>
</dbReference>
<evidence type="ECO:0000256" key="3">
    <source>
        <dbReference type="ARBA" id="ARBA00022475"/>
    </source>
</evidence>
<evidence type="ECO:0000313" key="11">
    <source>
        <dbReference type="EMBL" id="CRF41275.1"/>
    </source>
</evidence>